<evidence type="ECO:0000313" key="2">
    <source>
        <dbReference type="WBParaSite" id="nRc.2.0.1.t39471-RA"/>
    </source>
</evidence>
<accession>A0A915KKW2</accession>
<dbReference type="Proteomes" id="UP000887565">
    <property type="component" value="Unplaced"/>
</dbReference>
<sequence>MAKTLQTCQKNHPGKFCASNNVHHKIEYLNSGGFNYECNHCGAKLLKSEYFGQASRCCHKGQVNMQDLYNTLQHGPQELIDLCDNTTVDGRKFTKDARKYNMEYAFGSIHMTSHPRMDPKCARSTAKQATASLIYTQKMAKDPNLANTTQSKRQTP</sequence>
<evidence type="ECO:0000313" key="1">
    <source>
        <dbReference type="Proteomes" id="UP000887565"/>
    </source>
</evidence>
<dbReference type="WBParaSite" id="nRc.2.0.1.t39471-RA">
    <property type="protein sequence ID" value="nRc.2.0.1.t39471-RA"/>
    <property type="gene ID" value="nRc.2.0.1.g39471"/>
</dbReference>
<reference evidence="2" key="1">
    <citation type="submission" date="2022-11" db="UniProtKB">
        <authorList>
            <consortium name="WormBaseParasite"/>
        </authorList>
    </citation>
    <scope>IDENTIFICATION</scope>
</reference>
<name>A0A915KKW2_ROMCU</name>
<keyword evidence="1" id="KW-1185">Reference proteome</keyword>
<organism evidence="1 2">
    <name type="scientific">Romanomermis culicivorax</name>
    <name type="common">Nematode worm</name>
    <dbReference type="NCBI Taxonomy" id="13658"/>
    <lineage>
        <taxon>Eukaryota</taxon>
        <taxon>Metazoa</taxon>
        <taxon>Ecdysozoa</taxon>
        <taxon>Nematoda</taxon>
        <taxon>Enoplea</taxon>
        <taxon>Dorylaimia</taxon>
        <taxon>Mermithida</taxon>
        <taxon>Mermithoidea</taxon>
        <taxon>Mermithidae</taxon>
        <taxon>Romanomermis</taxon>
    </lineage>
</organism>
<protein>
    <submittedName>
        <fullName evidence="2">Uncharacterized protein</fullName>
    </submittedName>
</protein>
<proteinExistence type="predicted"/>
<dbReference type="AlphaFoldDB" id="A0A915KKW2"/>